<organism evidence="3 4">
    <name type="scientific">Candidatus Nomurabacteria bacterium GW2011_GWB1_40_7</name>
    <dbReference type="NCBI Taxonomy" id="1618744"/>
    <lineage>
        <taxon>Bacteria</taxon>
        <taxon>Candidatus Nomuraibacteriota</taxon>
    </lineage>
</organism>
<sequence>MSTGTIILSVLIVVFTFWFNKRFWFPTARTTRPTPATTQPNTKAERGWFWLFLGGIILTTALILGVPYAKNWLKERHHRSTKEKGSSHQRPEYPTSGSGVATKAVPLKCWLDPGRTYVRPMRSSTDETPAPAQYVLVGNPAEYFDDVGPGLNQNHRAWEKMPAGQYLVYPLRDDEIYFRWWK</sequence>
<dbReference type="EMBL" id="LBZL01000012">
    <property type="protein sequence ID" value="KKR70177.1"/>
    <property type="molecule type" value="Genomic_DNA"/>
</dbReference>
<comment type="caution">
    <text evidence="3">The sequence shown here is derived from an EMBL/GenBank/DDBJ whole genome shotgun (WGS) entry which is preliminary data.</text>
</comment>
<keyword evidence="2" id="KW-0812">Transmembrane</keyword>
<dbReference type="Proteomes" id="UP000034452">
    <property type="component" value="Unassembled WGS sequence"/>
</dbReference>
<keyword evidence="2" id="KW-1133">Transmembrane helix</keyword>
<feature type="region of interest" description="Disordered" evidence="1">
    <location>
        <begin position="77"/>
        <end position="99"/>
    </location>
</feature>
<evidence type="ECO:0000313" key="3">
    <source>
        <dbReference type="EMBL" id="KKR70177.1"/>
    </source>
</evidence>
<protein>
    <submittedName>
        <fullName evidence="3">Uncharacterized protein</fullName>
    </submittedName>
</protein>
<evidence type="ECO:0000256" key="2">
    <source>
        <dbReference type="SAM" id="Phobius"/>
    </source>
</evidence>
<dbReference type="AlphaFoldDB" id="A0A0G0W4I8"/>
<feature type="compositionally biased region" description="Basic and acidic residues" evidence="1">
    <location>
        <begin position="82"/>
        <end position="91"/>
    </location>
</feature>
<accession>A0A0G0W4I8</accession>
<reference evidence="3 4" key="1">
    <citation type="journal article" date="2015" name="Nature">
        <title>rRNA introns, odd ribosomes, and small enigmatic genomes across a large radiation of phyla.</title>
        <authorList>
            <person name="Brown C.T."/>
            <person name="Hug L.A."/>
            <person name="Thomas B.C."/>
            <person name="Sharon I."/>
            <person name="Castelle C.J."/>
            <person name="Singh A."/>
            <person name="Wilkins M.J."/>
            <person name="Williams K.H."/>
            <person name="Banfield J.F."/>
        </authorList>
    </citation>
    <scope>NUCLEOTIDE SEQUENCE [LARGE SCALE GENOMIC DNA]</scope>
</reference>
<feature type="transmembrane region" description="Helical" evidence="2">
    <location>
        <begin position="7"/>
        <end position="25"/>
    </location>
</feature>
<name>A0A0G0W4I8_9BACT</name>
<proteinExistence type="predicted"/>
<keyword evidence="2" id="KW-0472">Membrane</keyword>
<feature type="transmembrane region" description="Helical" evidence="2">
    <location>
        <begin position="48"/>
        <end position="69"/>
    </location>
</feature>
<evidence type="ECO:0000256" key="1">
    <source>
        <dbReference type="SAM" id="MobiDB-lite"/>
    </source>
</evidence>
<gene>
    <name evidence="3" type="ORF">UU13_C0012G0023</name>
</gene>
<evidence type="ECO:0000313" key="4">
    <source>
        <dbReference type="Proteomes" id="UP000034452"/>
    </source>
</evidence>